<organism evidence="2">
    <name type="scientific">Spongospora subterranea</name>
    <dbReference type="NCBI Taxonomy" id="70186"/>
    <lineage>
        <taxon>Eukaryota</taxon>
        <taxon>Sar</taxon>
        <taxon>Rhizaria</taxon>
        <taxon>Endomyxa</taxon>
        <taxon>Phytomyxea</taxon>
        <taxon>Plasmodiophorida</taxon>
        <taxon>Plasmodiophoridae</taxon>
        <taxon>Spongospora</taxon>
    </lineage>
</organism>
<evidence type="ECO:0000313" key="2">
    <source>
        <dbReference type="EMBL" id="CRZ01032.1"/>
    </source>
</evidence>
<name>A0A0H5QH95_9EUKA</name>
<dbReference type="AlphaFoldDB" id="A0A0H5QH95"/>
<reference evidence="2" key="1">
    <citation type="submission" date="2015-04" db="EMBL/GenBank/DDBJ databases">
        <title>The genome sequence of the plant pathogenic Rhizarian Plasmodiophora brassicae reveals insights in its biotrophic life cycle and the origin of chitin synthesis.</title>
        <authorList>
            <person name="Schwelm A."/>
            <person name="Fogelqvist J."/>
            <person name="Knaust A."/>
            <person name="Julke S."/>
            <person name="Lilja T."/>
            <person name="Dhandapani V."/>
            <person name="Bonilla-Rosso G."/>
            <person name="Karlsson M."/>
            <person name="Shevchenko A."/>
            <person name="Choi S.R."/>
            <person name="Kim H.G."/>
            <person name="Park J.Y."/>
            <person name="Lim Y.P."/>
            <person name="Ludwig-Muller J."/>
            <person name="Dixelius C."/>
        </authorList>
    </citation>
    <scope>NUCLEOTIDE SEQUENCE</scope>
    <source>
        <tissue evidence="2">Potato root galls</tissue>
    </source>
</reference>
<evidence type="ECO:0000256" key="1">
    <source>
        <dbReference type="SAM" id="SignalP"/>
    </source>
</evidence>
<feature type="signal peptide" evidence="1">
    <location>
        <begin position="1"/>
        <end position="21"/>
    </location>
</feature>
<protein>
    <recommendedName>
        <fullName evidence="3">RxLR effector protein</fullName>
    </recommendedName>
</protein>
<accession>A0A0H5QH95</accession>
<keyword evidence="1" id="KW-0732">Signal</keyword>
<proteinExistence type="predicted"/>
<feature type="chain" id="PRO_5005222746" description="RxLR effector protein" evidence="1">
    <location>
        <begin position="22"/>
        <end position="222"/>
    </location>
</feature>
<dbReference type="EMBL" id="HACM01000590">
    <property type="protein sequence ID" value="CRZ01032.1"/>
    <property type="molecule type" value="Transcribed_RNA"/>
</dbReference>
<evidence type="ECO:0008006" key="3">
    <source>
        <dbReference type="Google" id="ProtNLM"/>
    </source>
</evidence>
<feature type="non-terminal residue" evidence="2">
    <location>
        <position position="222"/>
    </location>
</feature>
<sequence length="222" mass="24759">MRSTLSLMFMTLACIIAFTIAQPEILETSSDAGESEAISSVAGISRLQEAGISEPDSNEADNLLKQIYQNEENWATKSLLNLITMQMRERITRFLTTFQSTEDLCIAMINNPGSYRDQNNVIKKVMTIVEKMVEVKIKPNPDSTKEGIQKQEEDLLNKLHLLLTKILSTDLHSSLIDLVKGYTSDGKIEPVGLLYNQVMRRRDASTHVSGRAIASQGVKVKV</sequence>